<dbReference type="Proteomes" id="UP001151760">
    <property type="component" value="Unassembled WGS sequence"/>
</dbReference>
<sequence length="148" mass="16738">MPVQTRRQLCHRSVNVYIRTSLEGGMMLKNHVSSCSAWKQFGFRCPRKHTSLFHLSDGRENAFSESAKQYADRAVYQAPTKSTSRSLKELTLIIADALILWKALLRVQFLGEQLVSWKSKKQNCTAMSFSRAEYLALSASCASSNVDE</sequence>
<comment type="caution">
    <text evidence="1">The sequence shown here is derived from an EMBL/GenBank/DDBJ whole genome shotgun (WGS) entry which is preliminary data.</text>
</comment>
<keyword evidence="2" id="KW-1185">Reference proteome</keyword>
<evidence type="ECO:0000313" key="1">
    <source>
        <dbReference type="EMBL" id="GJT84902.1"/>
    </source>
</evidence>
<gene>
    <name evidence="1" type="ORF">Tco_1066619</name>
</gene>
<name>A0ABQ5HAM5_9ASTR</name>
<organism evidence="1 2">
    <name type="scientific">Tanacetum coccineum</name>
    <dbReference type="NCBI Taxonomy" id="301880"/>
    <lineage>
        <taxon>Eukaryota</taxon>
        <taxon>Viridiplantae</taxon>
        <taxon>Streptophyta</taxon>
        <taxon>Embryophyta</taxon>
        <taxon>Tracheophyta</taxon>
        <taxon>Spermatophyta</taxon>
        <taxon>Magnoliopsida</taxon>
        <taxon>eudicotyledons</taxon>
        <taxon>Gunneridae</taxon>
        <taxon>Pentapetalae</taxon>
        <taxon>asterids</taxon>
        <taxon>campanulids</taxon>
        <taxon>Asterales</taxon>
        <taxon>Asteraceae</taxon>
        <taxon>Asteroideae</taxon>
        <taxon>Anthemideae</taxon>
        <taxon>Anthemidinae</taxon>
        <taxon>Tanacetum</taxon>
    </lineage>
</organism>
<evidence type="ECO:0000313" key="2">
    <source>
        <dbReference type="Proteomes" id="UP001151760"/>
    </source>
</evidence>
<protein>
    <submittedName>
        <fullName evidence="1">Uncharacterized protein</fullName>
    </submittedName>
</protein>
<accession>A0ABQ5HAM5</accession>
<reference evidence="1" key="2">
    <citation type="submission" date="2022-01" db="EMBL/GenBank/DDBJ databases">
        <authorList>
            <person name="Yamashiro T."/>
            <person name="Shiraishi A."/>
            <person name="Satake H."/>
            <person name="Nakayama K."/>
        </authorList>
    </citation>
    <scope>NUCLEOTIDE SEQUENCE</scope>
</reference>
<proteinExistence type="predicted"/>
<dbReference type="EMBL" id="BQNB010019401">
    <property type="protein sequence ID" value="GJT84902.1"/>
    <property type="molecule type" value="Genomic_DNA"/>
</dbReference>
<reference evidence="1" key="1">
    <citation type="journal article" date="2022" name="Int. J. Mol. Sci.">
        <title>Draft Genome of Tanacetum Coccineum: Genomic Comparison of Closely Related Tanacetum-Family Plants.</title>
        <authorList>
            <person name="Yamashiro T."/>
            <person name="Shiraishi A."/>
            <person name="Nakayama K."/>
            <person name="Satake H."/>
        </authorList>
    </citation>
    <scope>NUCLEOTIDE SEQUENCE</scope>
</reference>